<protein>
    <submittedName>
        <fullName evidence="2 3">Acetyltransferase</fullName>
    </submittedName>
</protein>
<reference evidence="2 4" key="1">
    <citation type="submission" date="2016-01" db="EMBL/GenBank/DDBJ databases">
        <title>Whole genome sequencing of Myroides marinus L41.</title>
        <authorList>
            <person name="Hong K.W."/>
        </authorList>
    </citation>
    <scope>NUCLEOTIDE SEQUENCE [LARGE SCALE GENOMIC DNA]</scope>
    <source>
        <strain evidence="2 4">L41</strain>
    </source>
</reference>
<evidence type="ECO:0000313" key="2">
    <source>
        <dbReference type="EMBL" id="KZE82045.1"/>
    </source>
</evidence>
<dbReference type="GO" id="GO:0016747">
    <property type="term" value="F:acyltransferase activity, transferring groups other than amino-acyl groups"/>
    <property type="evidence" value="ECO:0007669"/>
    <property type="project" value="InterPro"/>
</dbReference>
<keyword evidence="2" id="KW-0808">Transferase</keyword>
<reference evidence="3 5" key="2">
    <citation type="submission" date="2016-10" db="EMBL/GenBank/DDBJ databases">
        <authorList>
            <person name="de Groot N.N."/>
        </authorList>
    </citation>
    <scope>NUCLEOTIDE SEQUENCE [LARGE SCALE GENOMIC DNA]</scope>
    <source>
        <strain evidence="3 5">DSM 23048</strain>
    </source>
</reference>
<dbReference type="PANTHER" id="PTHR43792">
    <property type="entry name" value="GNAT FAMILY, PUTATIVE (AFU_ORTHOLOGUE AFUA_3G00765)-RELATED-RELATED"/>
    <property type="match status" value="1"/>
</dbReference>
<evidence type="ECO:0000313" key="4">
    <source>
        <dbReference type="Proteomes" id="UP000076630"/>
    </source>
</evidence>
<dbReference type="EMBL" id="LQNU01000049">
    <property type="protein sequence ID" value="KZE82045.1"/>
    <property type="molecule type" value="Genomic_DNA"/>
</dbReference>
<evidence type="ECO:0000313" key="3">
    <source>
        <dbReference type="EMBL" id="SEJ18416.1"/>
    </source>
</evidence>
<dbReference type="GeneID" id="82257973"/>
<dbReference type="PROSITE" id="PS51186">
    <property type="entry name" value="GNAT"/>
    <property type="match status" value="1"/>
</dbReference>
<dbReference type="InterPro" id="IPR000182">
    <property type="entry name" value="GNAT_dom"/>
</dbReference>
<keyword evidence="4" id="KW-1185">Reference proteome</keyword>
<evidence type="ECO:0000259" key="1">
    <source>
        <dbReference type="PROSITE" id="PS51186"/>
    </source>
</evidence>
<dbReference type="InterPro" id="IPR016181">
    <property type="entry name" value="Acyl_CoA_acyltransferase"/>
</dbReference>
<gene>
    <name evidence="2" type="ORF">AV926_07910</name>
    <name evidence="3" type="ORF">SAMN04488018_11580</name>
</gene>
<sequence>MGYSRDINFSSDRLSYLVVNDSYKEDIFNALTPTVAKFLPFIPTGKIEDTQGFIDYSLDVLDKGTDITLIAVDKDTKEFIGCCGIHDINPESISLGIWLKEAAFGKGYGQELIKALESYVNENLDVDYLIYNVEKDNHGSIKIAEKLGYIYHSDFVRNISEQKILNMLQYRKDNKKK</sequence>
<dbReference type="Gene3D" id="3.40.630.30">
    <property type="match status" value="1"/>
</dbReference>
<dbReference type="Pfam" id="PF13302">
    <property type="entry name" value="Acetyltransf_3"/>
    <property type="match status" value="1"/>
</dbReference>
<dbReference type="EMBL" id="FNYS01000015">
    <property type="protein sequence ID" value="SEJ18416.1"/>
    <property type="molecule type" value="Genomic_DNA"/>
</dbReference>
<dbReference type="Proteomes" id="UP000183077">
    <property type="component" value="Unassembled WGS sequence"/>
</dbReference>
<dbReference type="AlphaFoldDB" id="A0A161SJN3"/>
<dbReference type="Proteomes" id="UP000076630">
    <property type="component" value="Unassembled WGS sequence"/>
</dbReference>
<dbReference type="InterPro" id="IPR051531">
    <property type="entry name" value="N-acetyltransferase"/>
</dbReference>
<accession>A0A161SJN3</accession>
<name>A0A161SJN3_9FLAO</name>
<dbReference type="OrthoDB" id="9811523at2"/>
<organism evidence="2 4">
    <name type="scientific">Myroides marinus</name>
    <dbReference type="NCBI Taxonomy" id="703342"/>
    <lineage>
        <taxon>Bacteria</taxon>
        <taxon>Pseudomonadati</taxon>
        <taxon>Bacteroidota</taxon>
        <taxon>Flavobacteriia</taxon>
        <taxon>Flavobacteriales</taxon>
        <taxon>Flavobacteriaceae</taxon>
        <taxon>Myroides</taxon>
    </lineage>
</organism>
<feature type="domain" description="N-acetyltransferase" evidence="1">
    <location>
        <begin position="18"/>
        <end position="175"/>
    </location>
</feature>
<dbReference type="PANTHER" id="PTHR43792:SF1">
    <property type="entry name" value="N-ACETYLTRANSFERASE DOMAIN-CONTAINING PROTEIN"/>
    <property type="match status" value="1"/>
</dbReference>
<dbReference type="SUPFAM" id="SSF55729">
    <property type="entry name" value="Acyl-CoA N-acyltransferases (Nat)"/>
    <property type="match status" value="1"/>
</dbReference>
<evidence type="ECO:0000313" key="5">
    <source>
        <dbReference type="Proteomes" id="UP000183077"/>
    </source>
</evidence>
<dbReference type="RefSeq" id="WP_038984631.1">
    <property type="nucleotide sequence ID" value="NZ_FNYS01000015.1"/>
</dbReference>
<proteinExistence type="predicted"/>